<dbReference type="InterPro" id="IPR020904">
    <property type="entry name" value="Sc_DH/Rdtase_CS"/>
</dbReference>
<evidence type="ECO:0000313" key="3">
    <source>
        <dbReference type="Proteomes" id="UP000282028"/>
    </source>
</evidence>
<organism evidence="2 3">
    <name type="scientific">Brevibacillus invocatus</name>
    <dbReference type="NCBI Taxonomy" id="173959"/>
    <lineage>
        <taxon>Bacteria</taxon>
        <taxon>Bacillati</taxon>
        <taxon>Bacillota</taxon>
        <taxon>Bacilli</taxon>
        <taxon>Bacillales</taxon>
        <taxon>Paenibacillaceae</taxon>
        <taxon>Brevibacillus</taxon>
    </lineage>
</organism>
<comment type="caution">
    <text evidence="2">The sequence shown here is derived from an EMBL/GenBank/DDBJ whole genome shotgun (WGS) entry which is preliminary data.</text>
</comment>
<evidence type="ECO:0000256" key="1">
    <source>
        <dbReference type="ARBA" id="ARBA00006484"/>
    </source>
</evidence>
<dbReference type="InterPro" id="IPR053241">
    <property type="entry name" value="NADPH_pterin_aldehyde_rdct"/>
</dbReference>
<sequence>MVERAEGVIINISSYWGRHGEGMVAPYCASKFAVEGLSRSLAQELPKGMAVVALDPGGSIDTAMLQQCSPGEVETAPSPEAWSRVAVPYLLKIGPKENGKSLTCPRAV</sequence>
<dbReference type="SUPFAM" id="SSF51735">
    <property type="entry name" value="NAD(P)-binding Rossmann-fold domains"/>
    <property type="match status" value="1"/>
</dbReference>
<dbReference type="PROSITE" id="PS00061">
    <property type="entry name" value="ADH_SHORT"/>
    <property type="match status" value="1"/>
</dbReference>
<keyword evidence="3" id="KW-1185">Reference proteome</keyword>
<gene>
    <name evidence="2" type="ORF">EDM52_17305</name>
</gene>
<dbReference type="PANTHER" id="PTHR45267:SF2">
    <property type="entry name" value="NADPH-DEPENDENT PTERIN ALDEHYDE REDUCTASE"/>
    <property type="match status" value="1"/>
</dbReference>
<dbReference type="PRINTS" id="PR00080">
    <property type="entry name" value="SDRFAMILY"/>
</dbReference>
<dbReference type="Pfam" id="PF00106">
    <property type="entry name" value="adh_short"/>
    <property type="match status" value="1"/>
</dbReference>
<accession>A0A3M8C3W6</accession>
<dbReference type="EMBL" id="RHHR01000034">
    <property type="protein sequence ID" value="RNB70390.1"/>
    <property type="molecule type" value="Genomic_DNA"/>
</dbReference>
<reference evidence="2 3" key="1">
    <citation type="submission" date="2018-10" db="EMBL/GenBank/DDBJ databases">
        <title>Phylogenomics of Brevibacillus.</title>
        <authorList>
            <person name="Dunlap C."/>
        </authorList>
    </citation>
    <scope>NUCLEOTIDE SEQUENCE [LARGE SCALE GENOMIC DNA]</scope>
    <source>
        <strain evidence="2 3">JCM 12215</strain>
    </source>
</reference>
<dbReference type="PRINTS" id="PR00081">
    <property type="entry name" value="GDHRDH"/>
</dbReference>
<evidence type="ECO:0000313" key="2">
    <source>
        <dbReference type="EMBL" id="RNB70390.1"/>
    </source>
</evidence>
<dbReference type="CDD" id="cd05233">
    <property type="entry name" value="SDR_c"/>
    <property type="match status" value="1"/>
</dbReference>
<comment type="similarity">
    <text evidence="1">Belongs to the short-chain dehydrogenases/reductases (SDR) family.</text>
</comment>
<name>A0A3M8C3W6_9BACL</name>
<dbReference type="Gene3D" id="3.40.50.720">
    <property type="entry name" value="NAD(P)-binding Rossmann-like Domain"/>
    <property type="match status" value="1"/>
</dbReference>
<dbReference type="Proteomes" id="UP000282028">
    <property type="component" value="Unassembled WGS sequence"/>
</dbReference>
<dbReference type="AlphaFoldDB" id="A0A3M8C3W6"/>
<dbReference type="OrthoDB" id="9775296at2"/>
<protein>
    <submittedName>
        <fullName evidence="2">SDR family NAD(P)-dependent oxidoreductase</fullName>
    </submittedName>
</protein>
<dbReference type="PANTHER" id="PTHR45267">
    <property type="match status" value="1"/>
</dbReference>
<proteinExistence type="inferred from homology"/>
<dbReference type="InterPro" id="IPR002347">
    <property type="entry name" value="SDR_fam"/>
</dbReference>
<dbReference type="InterPro" id="IPR036291">
    <property type="entry name" value="NAD(P)-bd_dom_sf"/>
</dbReference>